<protein>
    <submittedName>
        <fullName evidence="1">Uncharacterized protein</fullName>
    </submittedName>
</protein>
<organism evidence="1 2">
    <name type="scientific">[Clostridium] methylpentosum DSM 5476</name>
    <dbReference type="NCBI Taxonomy" id="537013"/>
    <lineage>
        <taxon>Bacteria</taxon>
        <taxon>Bacillati</taxon>
        <taxon>Bacillota</taxon>
        <taxon>Clostridia</taxon>
        <taxon>Eubacteriales</taxon>
        <taxon>Oscillospiraceae</taxon>
        <taxon>Oscillospiraceae incertae sedis</taxon>
    </lineage>
</organism>
<dbReference type="AlphaFoldDB" id="C0EGI1"/>
<reference evidence="1 2" key="2">
    <citation type="submission" date="2009-02" db="EMBL/GenBank/DDBJ databases">
        <title>Draft genome sequence of Clostridium methylpentosum (DSM 5476).</title>
        <authorList>
            <person name="Sudarsanam P."/>
            <person name="Ley R."/>
            <person name="Guruge J."/>
            <person name="Turnbaugh P.J."/>
            <person name="Mahowald M."/>
            <person name="Liep D."/>
            <person name="Gordon J."/>
        </authorList>
    </citation>
    <scope>NUCLEOTIDE SEQUENCE [LARGE SCALE GENOMIC DNA]</scope>
    <source>
        <strain evidence="1 2">DSM 5476</strain>
    </source>
</reference>
<reference evidence="1 2" key="1">
    <citation type="submission" date="2009-01" db="EMBL/GenBank/DDBJ databases">
        <authorList>
            <person name="Fulton L."/>
            <person name="Clifton S."/>
            <person name="Fulton B."/>
            <person name="Xu J."/>
            <person name="Minx P."/>
            <person name="Pepin K.H."/>
            <person name="Johnson M."/>
            <person name="Bhonagiri V."/>
            <person name="Nash W.E."/>
            <person name="Mardis E.R."/>
            <person name="Wilson R.K."/>
        </authorList>
    </citation>
    <scope>NUCLEOTIDE SEQUENCE [LARGE SCALE GENOMIC DNA]</scope>
    <source>
        <strain evidence="1 2">DSM 5476</strain>
    </source>
</reference>
<dbReference type="Proteomes" id="UP000003340">
    <property type="component" value="Unassembled WGS sequence"/>
</dbReference>
<name>C0EGI1_9FIRM</name>
<accession>C0EGI1</accession>
<evidence type="ECO:0000313" key="1">
    <source>
        <dbReference type="EMBL" id="EEG29457.1"/>
    </source>
</evidence>
<proteinExistence type="predicted"/>
<dbReference type="HOGENOM" id="CLU_3097417_0_0_9"/>
<dbReference type="EMBL" id="ACEC01000102">
    <property type="protein sequence ID" value="EEG29457.1"/>
    <property type="molecule type" value="Genomic_DNA"/>
</dbReference>
<comment type="caution">
    <text evidence="1">The sequence shown here is derived from an EMBL/GenBank/DDBJ whole genome shotgun (WGS) entry which is preliminary data.</text>
</comment>
<sequence>MAQACFSTKRKNNEFIKRICLTTRLPQNMQTAQKDPILMFKRSGAASAAPL</sequence>
<keyword evidence="2" id="KW-1185">Reference proteome</keyword>
<evidence type="ECO:0000313" key="2">
    <source>
        <dbReference type="Proteomes" id="UP000003340"/>
    </source>
</evidence>
<gene>
    <name evidence="1" type="ORF">CLOSTMETH_02974</name>
</gene>